<evidence type="ECO:0000256" key="1">
    <source>
        <dbReference type="SAM" id="SignalP"/>
    </source>
</evidence>
<dbReference type="STRING" id="1544798.LH29_07685"/>
<gene>
    <name evidence="3" type="ORF">LH29_07685</name>
</gene>
<dbReference type="EMBL" id="JRHC01000001">
    <property type="protein sequence ID" value="KJF45253.1"/>
    <property type="molecule type" value="Genomic_DNA"/>
</dbReference>
<name>A0A0D8JHE2_9BACT</name>
<keyword evidence="4" id="KW-1185">Reference proteome</keyword>
<proteinExistence type="predicted"/>
<evidence type="ECO:0000313" key="3">
    <source>
        <dbReference type="EMBL" id="KJF45253.1"/>
    </source>
</evidence>
<feature type="chain" id="PRO_5002330993" description="SusE outer membrane protein domain-containing protein" evidence="1">
    <location>
        <begin position="22"/>
        <end position="379"/>
    </location>
</feature>
<dbReference type="PROSITE" id="PS51257">
    <property type="entry name" value="PROKAR_LIPOPROTEIN"/>
    <property type="match status" value="1"/>
</dbReference>
<protein>
    <recommendedName>
        <fullName evidence="2">SusE outer membrane protein domain-containing protein</fullName>
    </recommendedName>
</protein>
<dbReference type="Proteomes" id="UP000032544">
    <property type="component" value="Unassembled WGS sequence"/>
</dbReference>
<dbReference type="RefSeq" id="WP_045027268.1">
    <property type="nucleotide sequence ID" value="NZ_JRHC01000001.1"/>
</dbReference>
<dbReference type="Pfam" id="PF14292">
    <property type="entry name" value="SusE"/>
    <property type="match status" value="1"/>
</dbReference>
<dbReference type="Gene3D" id="2.60.40.3620">
    <property type="match status" value="1"/>
</dbReference>
<dbReference type="AlphaFoldDB" id="A0A0D8JHE2"/>
<evidence type="ECO:0000313" key="4">
    <source>
        <dbReference type="Proteomes" id="UP000032544"/>
    </source>
</evidence>
<dbReference type="OrthoDB" id="1059157at2"/>
<reference evidence="3 4" key="1">
    <citation type="submission" date="2014-09" db="EMBL/GenBank/DDBJ databases">
        <title>Draft Genome Sequence of Draconibacterium sp. JN14CK-3.</title>
        <authorList>
            <person name="Dong C."/>
            <person name="Lai Q."/>
            <person name="Shao Z."/>
        </authorList>
    </citation>
    <scope>NUCLEOTIDE SEQUENCE [LARGE SCALE GENOMIC DNA]</scope>
    <source>
        <strain evidence="3 4">JN14CK-3</strain>
    </source>
</reference>
<feature type="signal peptide" evidence="1">
    <location>
        <begin position="1"/>
        <end position="21"/>
    </location>
</feature>
<evidence type="ECO:0000259" key="2">
    <source>
        <dbReference type="Pfam" id="PF14292"/>
    </source>
</evidence>
<organism evidence="3 4">
    <name type="scientific">Draconibacterium sediminis</name>
    <dbReference type="NCBI Taxonomy" id="1544798"/>
    <lineage>
        <taxon>Bacteria</taxon>
        <taxon>Pseudomonadati</taxon>
        <taxon>Bacteroidota</taxon>
        <taxon>Bacteroidia</taxon>
        <taxon>Marinilabiliales</taxon>
        <taxon>Prolixibacteraceae</taxon>
        <taxon>Draconibacterium</taxon>
    </lineage>
</organism>
<accession>A0A0D8JHE2</accession>
<dbReference type="InterPro" id="IPR025970">
    <property type="entry name" value="SusE"/>
</dbReference>
<comment type="caution">
    <text evidence="3">The sequence shown here is derived from an EMBL/GenBank/DDBJ whole genome shotgun (WGS) entry which is preliminary data.</text>
</comment>
<feature type="domain" description="SusE outer membrane protein" evidence="2">
    <location>
        <begin position="32"/>
        <end position="130"/>
    </location>
</feature>
<keyword evidence="1" id="KW-0732">Signal</keyword>
<sequence length="379" mass="42026">MKKINILFVIFAMGMLLFSSCDEEYDVKIEIDTVEDGMHLTPSVEEITLSQDLMNEPAITFSWDPAQERANNGTITYYFKLGLPGLTNAIDKIELDAGVSEYSISHFDLNTMLYGLGVNYGSSTEIEAEIIASSEGDYFVKPEISTTKVLVTTFEIEPVNLYLVGSANPKGSEISDGIKLTEIIEGRDIGNKYQWEGNLQIGTFKFVNSLVEDKGSWSMGASSTELVQNSTNSSSDMEFTVTKSGLYSIILNKNDKEIIFGYKGFSHVWAVGTGIGVAWNMPSSTEFSWDPRNPSIFTLECNMQANNDFKLPYNDQSAGWGCPFLRPIVANANIWEDNRIQATPAGYGDDLKWWVTEEQAGPAIVTIDALNETITLEKQ</sequence>